<evidence type="ECO:0000313" key="9">
    <source>
        <dbReference type="Proteomes" id="UP000324585"/>
    </source>
</evidence>
<evidence type="ECO:0000256" key="3">
    <source>
        <dbReference type="ARBA" id="ARBA00022833"/>
    </source>
</evidence>
<keyword evidence="6" id="KW-0802">TPR repeat</keyword>
<evidence type="ECO:0000256" key="1">
    <source>
        <dbReference type="ARBA" id="ARBA00022723"/>
    </source>
</evidence>
<evidence type="ECO:0000313" key="8">
    <source>
        <dbReference type="EMBL" id="KAA8499195.1"/>
    </source>
</evidence>
<dbReference type="Gene3D" id="3.30.40.10">
    <property type="entry name" value="Zinc/RING finger domain, C3HC4 (zinc finger)"/>
    <property type="match status" value="1"/>
</dbReference>
<accession>A0A5J4Z788</accession>
<dbReference type="PROSITE" id="PS50089">
    <property type="entry name" value="ZF_RING_2"/>
    <property type="match status" value="1"/>
</dbReference>
<dbReference type="InterPro" id="IPR019734">
    <property type="entry name" value="TPR_rpt"/>
</dbReference>
<dbReference type="PANTHER" id="PTHR11102:SF160">
    <property type="entry name" value="ERAD-ASSOCIATED E3 UBIQUITIN-PROTEIN LIGASE COMPONENT HRD3"/>
    <property type="match status" value="1"/>
</dbReference>
<protein>
    <submittedName>
        <fullName evidence="8">Protein YbeQ</fullName>
    </submittedName>
</protein>
<dbReference type="GO" id="GO:0005737">
    <property type="term" value="C:cytoplasm"/>
    <property type="evidence" value="ECO:0007669"/>
    <property type="project" value="UniProtKB-ARBA"/>
</dbReference>
<comment type="similarity">
    <text evidence="4">Belongs to the sel-1 family.</text>
</comment>
<organism evidence="8 9">
    <name type="scientific">Porphyridium purpureum</name>
    <name type="common">Red alga</name>
    <name type="synonym">Porphyridium cruentum</name>
    <dbReference type="NCBI Taxonomy" id="35688"/>
    <lineage>
        <taxon>Eukaryota</taxon>
        <taxon>Rhodophyta</taxon>
        <taxon>Bangiophyceae</taxon>
        <taxon>Porphyridiales</taxon>
        <taxon>Porphyridiaceae</taxon>
        <taxon>Porphyridium</taxon>
    </lineage>
</organism>
<sequence length="381" mass="41835">MGRESSEHARSIHMENGGTVSVLYQTGLSAQTARRNLTFLEKGVLTWAMVEERCHAAANEAYRNVRTQQCQSHKLALFRQGLFFLVAASCRRAAHIARLREDRNGTNMDRALSEELSCGICLCELCDPRFLSCLHSFCRSCLDELAAHSILDTLVCPQCRAQHELSSFEVAALPADCRAVRSLDLLHASQNQHQKGTHASLRPPGTLIAGQGDGCPSRWECATEAWTHAGRDEYAQGNFSDAVYWWRKAAQSDPDAQCMLGRCYEMGLGVSRDARLAVELFQEAAGSGNTDAQLHLARCYENGNGISQDYARAVRLFGKAVVNGSADAKFYLARCYESGHGVAKNKTLAKDLYRDAADCGCVLACIALDVLESGQRQCALM</sequence>
<dbReference type="InterPro" id="IPR050767">
    <property type="entry name" value="Sel1_AlgK"/>
</dbReference>
<reference evidence="9" key="1">
    <citation type="journal article" date="2019" name="Nat. Commun.">
        <title>Expansion of phycobilisome linker gene families in mesophilic red algae.</title>
        <authorList>
            <person name="Lee J."/>
            <person name="Kim D."/>
            <person name="Bhattacharya D."/>
            <person name="Yoon H.S."/>
        </authorList>
    </citation>
    <scope>NUCLEOTIDE SEQUENCE [LARGE SCALE GENOMIC DNA]</scope>
    <source>
        <strain evidence="9">CCMP 1328</strain>
    </source>
</reference>
<keyword evidence="9" id="KW-1185">Reference proteome</keyword>
<proteinExistence type="inferred from homology"/>
<evidence type="ECO:0000256" key="6">
    <source>
        <dbReference type="PROSITE-ProRule" id="PRU00339"/>
    </source>
</evidence>
<dbReference type="SUPFAM" id="SSF81901">
    <property type="entry name" value="HCP-like"/>
    <property type="match status" value="1"/>
</dbReference>
<dbReference type="Proteomes" id="UP000324585">
    <property type="component" value="Unassembled WGS sequence"/>
</dbReference>
<keyword evidence="2 5" id="KW-0863">Zinc-finger</keyword>
<dbReference type="GO" id="GO:0008270">
    <property type="term" value="F:zinc ion binding"/>
    <property type="evidence" value="ECO:0007669"/>
    <property type="project" value="UniProtKB-KW"/>
</dbReference>
<dbReference type="SMART" id="SM00671">
    <property type="entry name" value="SEL1"/>
    <property type="match status" value="3"/>
</dbReference>
<evidence type="ECO:0000256" key="4">
    <source>
        <dbReference type="ARBA" id="ARBA00038101"/>
    </source>
</evidence>
<dbReference type="SUPFAM" id="SSF57850">
    <property type="entry name" value="RING/U-box"/>
    <property type="match status" value="1"/>
</dbReference>
<dbReference type="PROSITE" id="PS50005">
    <property type="entry name" value="TPR"/>
    <property type="match status" value="1"/>
</dbReference>
<dbReference type="InterPro" id="IPR011990">
    <property type="entry name" value="TPR-like_helical_dom_sf"/>
</dbReference>
<dbReference type="AlphaFoldDB" id="A0A5J4Z788"/>
<dbReference type="SMART" id="SM00184">
    <property type="entry name" value="RING"/>
    <property type="match status" value="1"/>
</dbReference>
<dbReference type="Gene3D" id="1.25.40.10">
    <property type="entry name" value="Tetratricopeptide repeat domain"/>
    <property type="match status" value="1"/>
</dbReference>
<dbReference type="InterPro" id="IPR001841">
    <property type="entry name" value="Znf_RING"/>
</dbReference>
<evidence type="ECO:0000259" key="7">
    <source>
        <dbReference type="PROSITE" id="PS50089"/>
    </source>
</evidence>
<keyword evidence="1" id="KW-0479">Metal-binding</keyword>
<dbReference type="EMBL" id="VRMN01000001">
    <property type="protein sequence ID" value="KAA8499195.1"/>
    <property type="molecule type" value="Genomic_DNA"/>
</dbReference>
<gene>
    <name evidence="8" type="ORF">FVE85_6780</name>
</gene>
<dbReference type="Pfam" id="PF08238">
    <property type="entry name" value="Sel1"/>
    <property type="match status" value="4"/>
</dbReference>
<dbReference type="InterPro" id="IPR017907">
    <property type="entry name" value="Znf_RING_CS"/>
</dbReference>
<keyword evidence="3" id="KW-0862">Zinc</keyword>
<comment type="caution">
    <text evidence="8">The sequence shown here is derived from an EMBL/GenBank/DDBJ whole genome shotgun (WGS) entry which is preliminary data.</text>
</comment>
<dbReference type="OrthoDB" id="2384430at2759"/>
<dbReference type="PANTHER" id="PTHR11102">
    <property type="entry name" value="SEL-1-LIKE PROTEIN"/>
    <property type="match status" value="1"/>
</dbReference>
<feature type="repeat" description="TPR" evidence="6">
    <location>
        <begin position="223"/>
        <end position="256"/>
    </location>
</feature>
<evidence type="ECO:0000256" key="5">
    <source>
        <dbReference type="PROSITE-ProRule" id="PRU00175"/>
    </source>
</evidence>
<dbReference type="PROSITE" id="PS00518">
    <property type="entry name" value="ZF_RING_1"/>
    <property type="match status" value="1"/>
</dbReference>
<name>A0A5J4Z788_PORPP</name>
<evidence type="ECO:0000256" key="2">
    <source>
        <dbReference type="ARBA" id="ARBA00022771"/>
    </source>
</evidence>
<feature type="domain" description="RING-type" evidence="7">
    <location>
        <begin position="118"/>
        <end position="160"/>
    </location>
</feature>
<dbReference type="InterPro" id="IPR013083">
    <property type="entry name" value="Znf_RING/FYVE/PHD"/>
</dbReference>
<dbReference type="InterPro" id="IPR006597">
    <property type="entry name" value="Sel1-like"/>
</dbReference>